<sequence length="404" mass="45766">MRRGMYLFISLFSFFFLVATASLEDLAREYTLSLRYDWNLGYAELRSLQTNRFCRVYMTMPYVVFDGKVYYLDRGMMWEKDGRMVLSDEGEELVRRFARAMETNVHGQTNHPTFQTKVSETNAKPLTNTSRGVSSSATNTNVIVPVSNNIVRKTNTQKETNISPVVIQGQDLFRPIRTVILDPGHGGKDPGGIGKGGVREKDLVLEMVFLLKKELETLGYRVILTRGGDKYLSLSERVEFAYDVWQKKEGALFVSVHGNISLNAKVRGIEIYYLSDKASDAGASAVEIAENAGFSMDDVKHTEGFYSVLNVLMREGVSRISYAFARDVKTSLSASFSQVFVKSANFYVLRFSPLPALLWEVGYLSHPKEVKLLQSKEYQLRLVKSFAKGLDNFVRRYNARRGNV</sequence>
<keyword evidence="3" id="KW-0378">Hydrolase</keyword>
<dbReference type="EMBL" id="CP073355">
    <property type="protein sequence ID" value="URA10005.1"/>
    <property type="molecule type" value="Genomic_DNA"/>
</dbReference>
<dbReference type="RefSeq" id="WP_271435136.1">
    <property type="nucleotide sequence ID" value="NZ_CP073355.1"/>
</dbReference>
<dbReference type="GO" id="GO:0009253">
    <property type="term" value="P:peptidoglycan catabolic process"/>
    <property type="evidence" value="ECO:0007669"/>
    <property type="project" value="InterPro"/>
</dbReference>
<evidence type="ECO:0000256" key="2">
    <source>
        <dbReference type="ARBA" id="ARBA00011901"/>
    </source>
</evidence>
<evidence type="ECO:0000256" key="4">
    <source>
        <dbReference type="SAM" id="MobiDB-lite"/>
    </source>
</evidence>
<dbReference type="InterPro" id="IPR050695">
    <property type="entry name" value="N-acetylmuramoyl_amidase_3"/>
</dbReference>
<dbReference type="InterPro" id="IPR002508">
    <property type="entry name" value="MurNAc-LAA_cat"/>
</dbReference>
<feature type="region of interest" description="Disordered" evidence="4">
    <location>
        <begin position="108"/>
        <end position="134"/>
    </location>
</feature>
<evidence type="ECO:0000313" key="6">
    <source>
        <dbReference type="EMBL" id="URA10005.1"/>
    </source>
</evidence>
<reference evidence="6" key="2">
    <citation type="submission" date="2022-06" db="EMBL/GenBank/DDBJ databases">
        <title>Thermospira aquatica gen. nov., sp. nov.</title>
        <authorList>
            <person name="Ben Ali Gam Z."/>
            <person name="Labat M."/>
        </authorList>
    </citation>
    <scope>NUCLEOTIDE SEQUENCE</scope>
    <source>
        <strain evidence="6">F1F22</strain>
    </source>
</reference>
<proteinExistence type="predicted"/>
<dbReference type="CDD" id="cd02696">
    <property type="entry name" value="MurNAc-LAA"/>
    <property type="match status" value="1"/>
</dbReference>
<dbReference type="EC" id="3.5.1.28" evidence="2"/>
<dbReference type="Gene3D" id="3.40.630.40">
    <property type="entry name" value="Zn-dependent exopeptidases"/>
    <property type="match status" value="1"/>
</dbReference>
<reference evidence="6" key="1">
    <citation type="submission" date="2021-04" db="EMBL/GenBank/DDBJ databases">
        <authorList>
            <person name="Postec A."/>
        </authorList>
    </citation>
    <scope>NUCLEOTIDE SEQUENCE</scope>
    <source>
        <strain evidence="6">F1F22</strain>
    </source>
</reference>
<dbReference type="Pfam" id="PF01520">
    <property type="entry name" value="Amidase_3"/>
    <property type="match status" value="1"/>
</dbReference>
<dbReference type="GO" id="GO:0008745">
    <property type="term" value="F:N-acetylmuramoyl-L-alanine amidase activity"/>
    <property type="evidence" value="ECO:0007669"/>
    <property type="project" value="UniProtKB-EC"/>
</dbReference>
<dbReference type="GO" id="GO:0030288">
    <property type="term" value="C:outer membrane-bounded periplasmic space"/>
    <property type="evidence" value="ECO:0007669"/>
    <property type="project" value="TreeGrafter"/>
</dbReference>
<keyword evidence="7" id="KW-1185">Reference proteome</keyword>
<name>A0AAX3BCW3_9SPIR</name>
<dbReference type="PANTHER" id="PTHR30404">
    <property type="entry name" value="N-ACETYLMURAMOYL-L-ALANINE AMIDASE"/>
    <property type="match status" value="1"/>
</dbReference>
<evidence type="ECO:0000259" key="5">
    <source>
        <dbReference type="SMART" id="SM00646"/>
    </source>
</evidence>
<accession>A0AAX3BCW3</accession>
<evidence type="ECO:0000256" key="3">
    <source>
        <dbReference type="ARBA" id="ARBA00022801"/>
    </source>
</evidence>
<dbReference type="PANTHER" id="PTHR30404:SF0">
    <property type="entry name" value="N-ACETYLMURAMOYL-L-ALANINE AMIDASE AMIC"/>
    <property type="match status" value="1"/>
</dbReference>
<gene>
    <name evidence="6" type="ORF">KDW03_11065</name>
</gene>
<organism evidence="6 7">
    <name type="scientific">Thermospira aquatica</name>
    <dbReference type="NCBI Taxonomy" id="2828656"/>
    <lineage>
        <taxon>Bacteria</taxon>
        <taxon>Pseudomonadati</taxon>
        <taxon>Spirochaetota</taxon>
        <taxon>Spirochaetia</taxon>
        <taxon>Brevinematales</taxon>
        <taxon>Thermospiraceae</taxon>
        <taxon>Thermospira</taxon>
    </lineage>
</organism>
<feature type="domain" description="MurNAc-LAA" evidence="5">
    <location>
        <begin position="242"/>
        <end position="391"/>
    </location>
</feature>
<comment type="catalytic activity">
    <reaction evidence="1">
        <text>Hydrolyzes the link between N-acetylmuramoyl residues and L-amino acid residues in certain cell-wall glycopeptides.</text>
        <dbReference type="EC" id="3.5.1.28"/>
    </reaction>
</comment>
<dbReference type="SMART" id="SM00646">
    <property type="entry name" value="Ami_3"/>
    <property type="match status" value="1"/>
</dbReference>
<dbReference type="Proteomes" id="UP001056539">
    <property type="component" value="Chromosome"/>
</dbReference>
<dbReference type="SUPFAM" id="SSF53187">
    <property type="entry name" value="Zn-dependent exopeptidases"/>
    <property type="match status" value="1"/>
</dbReference>
<protein>
    <recommendedName>
        <fullName evidence="2">N-acetylmuramoyl-L-alanine amidase</fullName>
        <ecNumber evidence="2">3.5.1.28</ecNumber>
    </recommendedName>
</protein>
<evidence type="ECO:0000313" key="7">
    <source>
        <dbReference type="Proteomes" id="UP001056539"/>
    </source>
</evidence>
<dbReference type="KEGG" id="taqu:KDW03_11065"/>
<dbReference type="AlphaFoldDB" id="A0AAX3BCW3"/>
<evidence type="ECO:0000256" key="1">
    <source>
        <dbReference type="ARBA" id="ARBA00001561"/>
    </source>
</evidence>